<evidence type="ECO:0000259" key="9">
    <source>
        <dbReference type="Pfam" id="PF12340"/>
    </source>
</evidence>
<dbReference type="Proteomes" id="UP001172102">
    <property type="component" value="Unassembled WGS sequence"/>
</dbReference>
<gene>
    <name evidence="11" type="ORF">B0H67DRAFT_472700</name>
</gene>
<dbReference type="Pfam" id="PF12359">
    <property type="entry name" value="DUF3645"/>
    <property type="match status" value="1"/>
</dbReference>
<feature type="domain" description="DUF3638" evidence="9">
    <location>
        <begin position="1548"/>
        <end position="1771"/>
    </location>
</feature>
<dbReference type="PANTHER" id="PTHR13367">
    <property type="entry name" value="UBIQUITIN THIOESTERASE"/>
    <property type="match status" value="1"/>
</dbReference>
<name>A0AA40ANJ6_9PEZI</name>
<keyword evidence="6" id="KW-0788">Thiol protease</keyword>
<evidence type="ECO:0000256" key="4">
    <source>
        <dbReference type="ARBA" id="ARBA00022786"/>
    </source>
</evidence>
<protein>
    <recommendedName>
        <fullName evidence="2">ubiquitinyl hydrolase 1</fullName>
        <ecNumber evidence="2">3.4.19.12</ecNumber>
    </recommendedName>
</protein>
<feature type="non-terminal residue" evidence="11">
    <location>
        <position position="2642"/>
    </location>
</feature>
<comment type="catalytic activity">
    <reaction evidence="1">
        <text>Thiol-dependent hydrolysis of ester, thioester, amide, peptide and isopeptide bonds formed by the C-terminal Gly of ubiquitin (a 76-residue protein attached to proteins as an intracellular targeting signal).</text>
        <dbReference type="EC" id="3.4.19.12"/>
    </reaction>
</comment>
<evidence type="ECO:0000256" key="6">
    <source>
        <dbReference type="ARBA" id="ARBA00022807"/>
    </source>
</evidence>
<keyword evidence="12" id="KW-1185">Reference proteome</keyword>
<dbReference type="GO" id="GO:0006508">
    <property type="term" value="P:proteolysis"/>
    <property type="evidence" value="ECO:0007669"/>
    <property type="project" value="UniProtKB-KW"/>
</dbReference>
<keyword evidence="3" id="KW-0645">Protease</keyword>
<keyword evidence="5" id="KW-0378">Hydrolase</keyword>
<evidence type="ECO:0000256" key="7">
    <source>
        <dbReference type="SAM" id="Coils"/>
    </source>
</evidence>
<keyword evidence="7" id="KW-0175">Coiled coil</keyword>
<evidence type="ECO:0000313" key="12">
    <source>
        <dbReference type="Proteomes" id="UP001172102"/>
    </source>
</evidence>
<evidence type="ECO:0000259" key="10">
    <source>
        <dbReference type="Pfam" id="PF12359"/>
    </source>
</evidence>
<dbReference type="GO" id="GO:0004843">
    <property type="term" value="F:cysteine-type deubiquitinase activity"/>
    <property type="evidence" value="ECO:0007669"/>
    <property type="project" value="UniProtKB-EC"/>
</dbReference>
<feature type="region of interest" description="Disordered" evidence="8">
    <location>
        <begin position="1213"/>
        <end position="1233"/>
    </location>
</feature>
<feature type="domain" description="DUF3645" evidence="10">
    <location>
        <begin position="1895"/>
        <end position="1930"/>
    </location>
</feature>
<accession>A0AA40ANJ6</accession>
<sequence>FWVHTMEKHSSLHHATHKGRFLVLTEAISSYHSTAKNVYAESPELLSSMVLTIMEMWVACDRYATYFYPTLLEYDTGFPSGALDFLVLPRREDLRRLAGIENYLSNRRADAYLAPAWHLDPESSVLQTSFAVRYFDENEELEAVLADIKSRAGETKAAKQTEFRDKKAQYVRLMRDYDFAPPCRHPRDRAWGCPKCIVHKEASSLHINIFREPLPDSDAHAKTLVFELKIPEVIARWRDATLSILVSLGARVFPTYSTLYYLISHPTIQAHLGETENVRWRYRLASNLSKPSTGENQPISTATEANICIPHEYTYGLYDTVSPMPLMAVIEGIKRPMAFSYLPATLPEPLRAYALGMSHSLNDVMANLSECPTSMSLDEFKAFGNLRAGVRLQWLNILSQLITPTLDFGKTSTLFLVLQAANEVGPRTDGDGLLRSSHEILGEEAFGIALIDALEDAFNKIREAWGNTTSWCTYLSLGTRLLSATGSEMVRNHCLAFLASVRRRSATASEELRRRIAMAADSGEDRRSISHQALEMSLICHGTFDVGPQALGEMLENEEEVTLLIMSSIFISELSHIRPPSSDSRTHKLPESDAVLDLLLNRWRRLSYETEGALRARIIDEPNRDTGLDIAIKTKVWTGYVRSKTPWTVRGPGFRHLLCSASGEFEFQYNLLTGDFLLNGAPLSTLPHEYINSTYGTLFGKRLITVVPCFTSGMRFEAAMPHFGHGTVRFGMVNNELIIRSERSGQAYQLIPRSVLQGDFPPLLVSEYVHWLVEGESGIEFRPLDKAWEPLGGKTRYDGFILQLVAKGGGEGYTSCRLEKNGTAYGIDIHSRTAFLLSKIFRPIERPSFIHYAVAVDGQGHPVLQIGLPRFRTTFSLRQGETEITSNQYRGYVVDGDQYCGTLLGLGSKLMMRSERLGSRVLLVPDGIVVFVKDKMGHASSWVATGAEKKHIRHDLFHVDSITRQLRDNGILRSKLLLCYLHAVTSHCLPDPFTGRTGTQEALRILRSGAVASVDRLDEDGRDMLARVASLSPRRGRQSVDWGVISSLAQHEAFSLHAQDIAKCVGRCTMFYPQDRNESNLASLLRSALVTLDQDRLLRARNRSVALRGWDPDVGEFTTCYDTQYEGRQPAKGSSAEGRVICDTHVLENWTRYRPMLASAIPHPAEALNAITLALGCATKTNSLQGIANTGPPAPSVNVVTAAIGTHKLNQDAEPERLDELSSEEGGSRCRGKGDNEFRRLEAVDLLTDWLANQALGQRLPAIPTAAEFSYVGYIPLSKALNRVQPLLQSSFANTRYVAYLKDAIRKAAIAEVGVPAAAAAPAAFRELIIRPKSQREGFISLQDLFSRSPTPAVMCPEPRTFDEFLVEVGNHQDQGAVQPQMQELLARLRTDCEPGKRHQERYVEELQESLASLREEQESCPCFVLPAERIASLKVELVAYRDAYQQQVEETLEAIASALKQGCIVAPGREKTLALARPTVTPILLLQQLSRRCWAGLPEPWRHCVVRFTLTLVQLQRAHRLVRAVDNVVTSTAELVGELQNTGHGRSGWDPMEYPESLLVEVENGILIRPEQERIAGMMRRAPLTGTTGAVMQLNMGEGKSSVIIPIVAAALADGNQLVRVIVTKPQFKQMKHVLQRTLGGLLDRRIYSIPVSRQLRFGNNEASAAMSLYQECLNNGGVLLLQLDHVLSLTLLGIESIISGRLDMGNTIISGVRGLQERCRDVVDEADEVFIPRYELTYAMSLQRPLELGRGRWQTTQDVLSIVGRQARRWALREGSPRQRSAPGGHSITAFPPPKSVRDAMASPAFWDTVIEEISLGVEGVSTAALHTSESLVRSFAAYINQKHPPAAAIAEMETSFMTKNNRPHVLLLRGLLGHGILAFALQKRWRVEYGVDPTRTPATKLAVPFRAKDLPSARSEFSHPDVVVLLTCLSYYNQGLADDELFATFDHLRKADQGNFEYGLWVQADPRIPSPLRHLPAVNLSDRRACIEELFCLLRHAKPVIDYYLSNIVFPREMREFPHKLSASSWNLTDAATAGFSGTNDTKHVLPVSLRAENTQPHVNASVLNSLLRPENTVQRVEDSGPGHHRDASVAESILHFVANATPRIQVILDVGAQILEHSNLEVARLWLDRTSDRDAEAVVTFGDDEELVVVTKAGRHEPFLSSPYALNMQSCLVYLDEAHTRGTDLRLPDHYRAAVTLGPRLPKDKLVQACMRMRKLGRGQSVTFLVPDEIQREITTLSRRGQRDKGKERSLGVMDVLRWSIVETWRESEKLLKLYVAQGIRYQYHRATWDTFNVRSRVSKYVAEAFLEDEAQPLARRYSPADQDVASNLVIDDHARKLRSRTAELRAIQGKCSDFGLLALGSAEPNGEQEQERELAPETENQCSVERPPPRTACAPLLHCDLVRFARSGDLRRDSTAFMPAFESLRSTSAATLLDPSTFPKELLVTAEFAQGVTTTPGSLTDQYHRPVQWVMTAGGSASEMAMVILSPWEVNELLPTIAQSAAVRLHMYATRPSLAFRPSEDLTHFVVPALPRGWAAPTRELRILNLFAGQLYLRSHAHYVWLCNFLGLPCRVMPAAQGPACPLGEEENDEREGPFSTTTPLPFLKVLLENIRRDNQDVRRTDMGRVLAGSPLREDEF</sequence>
<feature type="region of interest" description="Disordered" evidence="8">
    <location>
        <begin position="2368"/>
        <end position="2392"/>
    </location>
</feature>
<dbReference type="InterPro" id="IPR022099">
    <property type="entry name" value="DUF3638"/>
</dbReference>
<proteinExistence type="predicted"/>
<feature type="coiled-coil region" evidence="7">
    <location>
        <begin position="1397"/>
        <end position="1462"/>
    </location>
</feature>
<evidence type="ECO:0000313" key="11">
    <source>
        <dbReference type="EMBL" id="KAK0719128.1"/>
    </source>
</evidence>
<reference evidence="11" key="1">
    <citation type="submission" date="2023-06" db="EMBL/GenBank/DDBJ databases">
        <title>Genome-scale phylogeny and comparative genomics of the fungal order Sordariales.</title>
        <authorList>
            <consortium name="Lawrence Berkeley National Laboratory"/>
            <person name="Hensen N."/>
            <person name="Bonometti L."/>
            <person name="Westerberg I."/>
            <person name="Brannstrom I.O."/>
            <person name="Guillou S."/>
            <person name="Cros-Aarteil S."/>
            <person name="Calhoun S."/>
            <person name="Haridas S."/>
            <person name="Kuo A."/>
            <person name="Mondo S."/>
            <person name="Pangilinan J."/>
            <person name="Riley R."/>
            <person name="Labutti K."/>
            <person name="Andreopoulos B."/>
            <person name="Lipzen A."/>
            <person name="Chen C."/>
            <person name="Yanf M."/>
            <person name="Daum C."/>
            <person name="Ng V."/>
            <person name="Clum A."/>
            <person name="Steindorff A."/>
            <person name="Ohm R."/>
            <person name="Martin F."/>
            <person name="Silar P."/>
            <person name="Natvig D."/>
            <person name="Lalanne C."/>
            <person name="Gautier V."/>
            <person name="Ament-Velasquez S.L."/>
            <person name="Kruys A."/>
            <person name="Hutchinson M.I."/>
            <person name="Powell A.J."/>
            <person name="Barry K."/>
            <person name="Miller A.N."/>
            <person name="Grigoriev I.V."/>
            <person name="Debuchy R."/>
            <person name="Gladieux P."/>
            <person name="Thoren M.H."/>
            <person name="Johannesson H."/>
        </authorList>
    </citation>
    <scope>NUCLEOTIDE SEQUENCE</scope>
    <source>
        <strain evidence="11">SMH4607-1</strain>
    </source>
</reference>
<evidence type="ECO:0000256" key="5">
    <source>
        <dbReference type="ARBA" id="ARBA00022801"/>
    </source>
</evidence>
<dbReference type="InterPro" id="IPR022105">
    <property type="entry name" value="DUF3645"/>
</dbReference>
<evidence type="ECO:0000256" key="2">
    <source>
        <dbReference type="ARBA" id="ARBA00012759"/>
    </source>
</evidence>
<evidence type="ECO:0000256" key="8">
    <source>
        <dbReference type="SAM" id="MobiDB-lite"/>
    </source>
</evidence>
<evidence type="ECO:0000256" key="3">
    <source>
        <dbReference type="ARBA" id="ARBA00022670"/>
    </source>
</evidence>
<dbReference type="PANTHER" id="PTHR13367:SF34">
    <property type="match status" value="1"/>
</dbReference>
<dbReference type="EMBL" id="JAUKUA010000003">
    <property type="protein sequence ID" value="KAK0719128.1"/>
    <property type="molecule type" value="Genomic_DNA"/>
</dbReference>
<dbReference type="InterPro" id="IPR051346">
    <property type="entry name" value="OTU_Deubiquitinase"/>
</dbReference>
<dbReference type="EC" id="3.4.19.12" evidence="2"/>
<comment type="caution">
    <text evidence="11">The sequence shown here is derived from an EMBL/GenBank/DDBJ whole genome shotgun (WGS) entry which is preliminary data.</text>
</comment>
<keyword evidence="4" id="KW-0833">Ubl conjugation pathway</keyword>
<feature type="non-terminal residue" evidence="11">
    <location>
        <position position="1"/>
    </location>
</feature>
<dbReference type="Pfam" id="PF12340">
    <property type="entry name" value="DUF3638"/>
    <property type="match status" value="1"/>
</dbReference>
<evidence type="ECO:0000256" key="1">
    <source>
        <dbReference type="ARBA" id="ARBA00000707"/>
    </source>
</evidence>
<organism evidence="11 12">
    <name type="scientific">Lasiosphaeris hirsuta</name>
    <dbReference type="NCBI Taxonomy" id="260670"/>
    <lineage>
        <taxon>Eukaryota</taxon>
        <taxon>Fungi</taxon>
        <taxon>Dikarya</taxon>
        <taxon>Ascomycota</taxon>
        <taxon>Pezizomycotina</taxon>
        <taxon>Sordariomycetes</taxon>
        <taxon>Sordariomycetidae</taxon>
        <taxon>Sordariales</taxon>
        <taxon>Lasiosphaeriaceae</taxon>
        <taxon>Lasiosphaeris</taxon>
    </lineage>
</organism>
<feature type="region of interest" description="Disordered" evidence="8">
    <location>
        <begin position="1775"/>
        <end position="1796"/>
    </location>
</feature>